<reference evidence="14" key="1">
    <citation type="submission" date="2016-06" db="UniProtKB">
        <authorList>
            <consortium name="WormBaseParasite"/>
        </authorList>
    </citation>
    <scope>IDENTIFICATION</scope>
</reference>
<organism evidence="14">
    <name type="scientific">Schistocephalus solidus</name>
    <name type="common">Tapeworm</name>
    <dbReference type="NCBI Taxonomy" id="70667"/>
    <lineage>
        <taxon>Eukaryota</taxon>
        <taxon>Metazoa</taxon>
        <taxon>Spiralia</taxon>
        <taxon>Lophotrochozoa</taxon>
        <taxon>Platyhelminthes</taxon>
        <taxon>Cestoda</taxon>
        <taxon>Eucestoda</taxon>
        <taxon>Diphyllobothriidea</taxon>
        <taxon>Diphyllobothriidae</taxon>
        <taxon>Schistocephalus</taxon>
    </lineage>
</organism>
<evidence type="ECO:0000256" key="5">
    <source>
        <dbReference type="ARBA" id="ARBA00022723"/>
    </source>
</evidence>
<evidence type="ECO:0000256" key="10">
    <source>
        <dbReference type="ARBA" id="ARBA00023242"/>
    </source>
</evidence>
<keyword evidence="8 11" id="KW-0805">Transcription regulation</keyword>
<dbReference type="FunFam" id="2.20.25.190:FF:000001">
    <property type="entry name" value="Transcription elongation factor 1 homolog"/>
    <property type="match status" value="1"/>
</dbReference>
<name>A0A183TSI8_SCHSO</name>
<dbReference type="Gene3D" id="2.20.25.190">
    <property type="match status" value="1"/>
</dbReference>
<evidence type="ECO:0000313" key="14">
    <source>
        <dbReference type="WBParaSite" id="SSLN_0002016501-mRNA-1"/>
    </source>
</evidence>
<evidence type="ECO:0000256" key="2">
    <source>
        <dbReference type="ARBA" id="ARBA00004123"/>
    </source>
</evidence>
<keyword evidence="13" id="KW-1185">Reference proteome</keyword>
<dbReference type="PANTHER" id="PTHR20934:SF0">
    <property type="entry name" value="TRANSCRIPTION ELONGATION FACTOR 1 HOMOLOG"/>
    <property type="match status" value="1"/>
</dbReference>
<comment type="function">
    <text evidence="1 11">Transcription elongation factor implicated in the maintenance of proper chromatin structure in actively transcribed regions.</text>
</comment>
<keyword evidence="5 11" id="KW-0479">Metal-binding</keyword>
<evidence type="ECO:0000313" key="13">
    <source>
        <dbReference type="Proteomes" id="UP000275846"/>
    </source>
</evidence>
<gene>
    <name evidence="12" type="ORF">SSLN_LOCUS19436</name>
</gene>
<evidence type="ECO:0000256" key="9">
    <source>
        <dbReference type="ARBA" id="ARBA00023163"/>
    </source>
</evidence>
<proteinExistence type="inferred from homology"/>
<dbReference type="EMBL" id="UYSU01047478">
    <property type="protein sequence ID" value="VDM05822.1"/>
    <property type="molecule type" value="Genomic_DNA"/>
</dbReference>
<evidence type="ECO:0000256" key="6">
    <source>
        <dbReference type="ARBA" id="ARBA00022771"/>
    </source>
</evidence>
<evidence type="ECO:0000256" key="11">
    <source>
        <dbReference type="RuleBase" id="RU364033"/>
    </source>
</evidence>
<dbReference type="InterPro" id="IPR007808">
    <property type="entry name" value="Elf1"/>
</dbReference>
<sequence>MGRRRSSRKPPPKRKIIEALPKQFNCPFCNHERSCEVEMQVTFLNLKLDRNRDRGTGYVQCRICLEDYQCPVNYLSQEIDVYNDWIDECEVANS</sequence>
<keyword evidence="6 11" id="KW-0863">Zinc-finger</keyword>
<evidence type="ECO:0000256" key="3">
    <source>
        <dbReference type="ARBA" id="ARBA00009730"/>
    </source>
</evidence>
<keyword evidence="10 11" id="KW-0539">Nucleus</keyword>
<dbReference type="STRING" id="70667.A0A183TSI8"/>
<keyword evidence="7 11" id="KW-0862">Zinc</keyword>
<evidence type="ECO:0000256" key="1">
    <source>
        <dbReference type="ARBA" id="ARBA00003357"/>
    </source>
</evidence>
<dbReference type="InterPro" id="IPR038567">
    <property type="entry name" value="T_Elf1_sf"/>
</dbReference>
<protein>
    <recommendedName>
        <fullName evidence="4 11">Transcription elongation factor 1 homolog</fullName>
    </recommendedName>
</protein>
<evidence type="ECO:0000256" key="8">
    <source>
        <dbReference type="ARBA" id="ARBA00023015"/>
    </source>
</evidence>
<dbReference type="SUPFAM" id="SSF57783">
    <property type="entry name" value="Zinc beta-ribbon"/>
    <property type="match status" value="1"/>
</dbReference>
<dbReference type="PANTHER" id="PTHR20934">
    <property type="entry name" value="TRANSCRIPTION ELONGATION FACTOR 1 HOMOLOG"/>
    <property type="match status" value="1"/>
</dbReference>
<keyword evidence="9 11" id="KW-0804">Transcription</keyword>
<dbReference type="GO" id="GO:0008270">
    <property type="term" value="F:zinc ion binding"/>
    <property type="evidence" value="ECO:0007669"/>
    <property type="project" value="UniProtKB-KW"/>
</dbReference>
<evidence type="ECO:0000256" key="4">
    <source>
        <dbReference type="ARBA" id="ARBA00014973"/>
    </source>
</evidence>
<dbReference type="Pfam" id="PF05129">
    <property type="entry name" value="Zn_ribbon_Elf1"/>
    <property type="match status" value="1"/>
</dbReference>
<dbReference type="GO" id="GO:0000993">
    <property type="term" value="F:RNA polymerase II complex binding"/>
    <property type="evidence" value="ECO:0007669"/>
    <property type="project" value="TreeGrafter"/>
</dbReference>
<comment type="subcellular location">
    <subcellularLocation>
        <location evidence="2 11">Nucleus</location>
    </subcellularLocation>
</comment>
<evidence type="ECO:0000313" key="12">
    <source>
        <dbReference type="EMBL" id="VDM05822.1"/>
    </source>
</evidence>
<reference evidence="12 13" key="2">
    <citation type="submission" date="2018-11" db="EMBL/GenBank/DDBJ databases">
        <authorList>
            <consortium name="Pathogen Informatics"/>
        </authorList>
    </citation>
    <scope>NUCLEOTIDE SEQUENCE [LARGE SCALE GENOMIC DNA]</scope>
    <source>
        <strain evidence="12 13">NST_G2</strain>
    </source>
</reference>
<evidence type="ECO:0000256" key="7">
    <source>
        <dbReference type="ARBA" id="ARBA00022833"/>
    </source>
</evidence>
<comment type="similarity">
    <text evidence="3 11">Belongs to the ELOF1 family.</text>
</comment>
<dbReference type="WBParaSite" id="SSLN_0002016501-mRNA-1">
    <property type="protein sequence ID" value="SSLN_0002016501-mRNA-1"/>
    <property type="gene ID" value="SSLN_0002016501"/>
</dbReference>
<dbReference type="Proteomes" id="UP000275846">
    <property type="component" value="Unassembled WGS sequence"/>
</dbReference>
<accession>A0A183TSI8</accession>
<dbReference type="AlphaFoldDB" id="A0A183TSI8"/>
<dbReference type="GO" id="GO:0006368">
    <property type="term" value="P:transcription elongation by RNA polymerase II"/>
    <property type="evidence" value="ECO:0007669"/>
    <property type="project" value="TreeGrafter"/>
</dbReference>
<dbReference type="OrthoDB" id="445983at2759"/>
<dbReference type="GO" id="GO:0008023">
    <property type="term" value="C:transcription elongation factor complex"/>
    <property type="evidence" value="ECO:0007669"/>
    <property type="project" value="TreeGrafter"/>
</dbReference>